<evidence type="ECO:0000256" key="1">
    <source>
        <dbReference type="ARBA" id="ARBA00004141"/>
    </source>
</evidence>
<organism evidence="6">
    <name type="scientific">marine metagenome</name>
    <dbReference type="NCBI Taxonomy" id="408172"/>
    <lineage>
        <taxon>unclassified sequences</taxon>
        <taxon>metagenomes</taxon>
        <taxon>ecological metagenomes</taxon>
    </lineage>
</organism>
<dbReference type="InterPro" id="IPR008915">
    <property type="entry name" value="Peptidase_M50"/>
</dbReference>
<name>A0A382X604_9ZZZZ</name>
<evidence type="ECO:0000256" key="3">
    <source>
        <dbReference type="ARBA" id="ARBA00022989"/>
    </source>
</evidence>
<dbReference type="GO" id="GO:0016020">
    <property type="term" value="C:membrane"/>
    <property type="evidence" value="ECO:0007669"/>
    <property type="project" value="UniProtKB-SubCell"/>
</dbReference>
<dbReference type="Pfam" id="PF02163">
    <property type="entry name" value="Peptidase_M50"/>
    <property type="match status" value="1"/>
</dbReference>
<accession>A0A382X604</accession>
<keyword evidence="2" id="KW-0812">Transmembrane</keyword>
<dbReference type="AlphaFoldDB" id="A0A382X604"/>
<sequence length="43" mass="4987">MHELGHFLAARSVGIKVEKFYFGFNFFGLGIKRKYKETEYGIG</sequence>
<dbReference type="EMBL" id="UINC01165301">
    <property type="protein sequence ID" value="SVD66616.1"/>
    <property type="molecule type" value="Genomic_DNA"/>
</dbReference>
<proteinExistence type="predicted"/>
<evidence type="ECO:0000256" key="2">
    <source>
        <dbReference type="ARBA" id="ARBA00022692"/>
    </source>
</evidence>
<evidence type="ECO:0000313" key="6">
    <source>
        <dbReference type="EMBL" id="SVD66616.1"/>
    </source>
</evidence>
<gene>
    <name evidence="6" type="ORF">METZ01_LOCUS419470</name>
</gene>
<keyword evidence="3" id="KW-1133">Transmembrane helix</keyword>
<keyword evidence="4" id="KW-0472">Membrane</keyword>
<comment type="subcellular location">
    <subcellularLocation>
        <location evidence="1">Membrane</location>
        <topology evidence="1">Multi-pass membrane protein</topology>
    </subcellularLocation>
</comment>
<feature type="non-terminal residue" evidence="6">
    <location>
        <position position="43"/>
    </location>
</feature>
<evidence type="ECO:0000259" key="5">
    <source>
        <dbReference type="Pfam" id="PF02163"/>
    </source>
</evidence>
<reference evidence="6" key="1">
    <citation type="submission" date="2018-05" db="EMBL/GenBank/DDBJ databases">
        <authorList>
            <person name="Lanie J.A."/>
            <person name="Ng W.-L."/>
            <person name="Kazmierczak K.M."/>
            <person name="Andrzejewski T.M."/>
            <person name="Davidsen T.M."/>
            <person name="Wayne K.J."/>
            <person name="Tettelin H."/>
            <person name="Glass J.I."/>
            <person name="Rusch D."/>
            <person name="Podicherti R."/>
            <person name="Tsui H.-C.T."/>
            <person name="Winkler M.E."/>
        </authorList>
    </citation>
    <scope>NUCLEOTIDE SEQUENCE</scope>
</reference>
<feature type="domain" description="Peptidase M50" evidence="5">
    <location>
        <begin position="1"/>
        <end position="42"/>
    </location>
</feature>
<evidence type="ECO:0000256" key="4">
    <source>
        <dbReference type="ARBA" id="ARBA00023136"/>
    </source>
</evidence>
<dbReference type="GO" id="GO:0006508">
    <property type="term" value="P:proteolysis"/>
    <property type="evidence" value="ECO:0007669"/>
    <property type="project" value="InterPro"/>
</dbReference>
<protein>
    <recommendedName>
        <fullName evidence="5">Peptidase M50 domain-containing protein</fullName>
    </recommendedName>
</protein>